<proteinExistence type="predicted"/>
<keyword evidence="2" id="KW-0862">Zinc</keyword>
<dbReference type="OrthoDB" id="1879366at2759"/>
<keyword evidence="5" id="KW-1185">Reference proteome</keyword>
<dbReference type="PANTHER" id="PTHR42683">
    <property type="entry name" value="ALDEHYDE REDUCTASE"/>
    <property type="match status" value="1"/>
</dbReference>
<dbReference type="SUPFAM" id="SSF51735">
    <property type="entry name" value="NAD(P)-binding Rossmann-fold domains"/>
    <property type="match status" value="1"/>
</dbReference>
<dbReference type="EMBL" id="JADFTS010000003">
    <property type="protein sequence ID" value="KAF9616796.1"/>
    <property type="molecule type" value="Genomic_DNA"/>
</dbReference>
<accession>A0A835MAM3</accession>
<dbReference type="FunFam" id="3.90.180.10:FF:000100">
    <property type="entry name" value="Putative cinnamyl alcohol dehydrogenase 6"/>
    <property type="match status" value="1"/>
</dbReference>
<sequence>MAVKFRKALGLHVTVVSRSTSKKDEALNLLKANDRFVCRTDKQQLEVCYGRSKTLSGSVTGGMKDTREMLEFCAANKIYPGIEVIPINYINEALERMVKKDVKYHFVIDIKKKSLKLMFSQGNKKRVPLAVALYASHNINQKYIVITDLL</sequence>
<evidence type="ECO:0000313" key="5">
    <source>
        <dbReference type="Proteomes" id="UP000631114"/>
    </source>
</evidence>
<reference evidence="4 5" key="1">
    <citation type="submission" date="2020-10" db="EMBL/GenBank/DDBJ databases">
        <title>The Coptis chinensis genome and diversification of protoberbering-type alkaloids.</title>
        <authorList>
            <person name="Wang B."/>
            <person name="Shu S."/>
            <person name="Song C."/>
            <person name="Liu Y."/>
        </authorList>
    </citation>
    <scope>NUCLEOTIDE SEQUENCE [LARGE SCALE GENOMIC DNA]</scope>
    <source>
        <strain evidence="4">HL-2020</strain>
        <tissue evidence="4">Leaf</tissue>
    </source>
</reference>
<dbReference type="Gene3D" id="3.90.180.10">
    <property type="entry name" value="Medium-chain alcohol dehydrogenases, catalytic domain"/>
    <property type="match status" value="1"/>
</dbReference>
<dbReference type="GO" id="GO:0046872">
    <property type="term" value="F:metal ion binding"/>
    <property type="evidence" value="ECO:0007669"/>
    <property type="project" value="UniProtKB-KW"/>
</dbReference>
<organism evidence="4 5">
    <name type="scientific">Coptis chinensis</name>
    <dbReference type="NCBI Taxonomy" id="261450"/>
    <lineage>
        <taxon>Eukaryota</taxon>
        <taxon>Viridiplantae</taxon>
        <taxon>Streptophyta</taxon>
        <taxon>Embryophyta</taxon>
        <taxon>Tracheophyta</taxon>
        <taxon>Spermatophyta</taxon>
        <taxon>Magnoliopsida</taxon>
        <taxon>Ranunculales</taxon>
        <taxon>Ranunculaceae</taxon>
        <taxon>Coptidoideae</taxon>
        <taxon>Coptis</taxon>
    </lineage>
</organism>
<evidence type="ECO:0000256" key="2">
    <source>
        <dbReference type="ARBA" id="ARBA00022833"/>
    </source>
</evidence>
<name>A0A835MAM3_9MAGN</name>
<comment type="caution">
    <text evidence="4">The sequence shown here is derived from an EMBL/GenBank/DDBJ whole genome shotgun (WGS) entry which is preliminary data.</text>
</comment>
<dbReference type="AlphaFoldDB" id="A0A835MAM3"/>
<keyword evidence="1" id="KW-0479">Metal-binding</keyword>
<gene>
    <name evidence="4" type="ORF">IFM89_032349</name>
</gene>
<evidence type="ECO:0000256" key="3">
    <source>
        <dbReference type="ARBA" id="ARBA00023002"/>
    </source>
</evidence>
<dbReference type="Gene3D" id="3.40.50.720">
    <property type="entry name" value="NAD(P)-binding Rossmann-like Domain"/>
    <property type="match status" value="2"/>
</dbReference>
<dbReference type="Proteomes" id="UP000631114">
    <property type="component" value="Unassembled WGS sequence"/>
</dbReference>
<keyword evidence="3" id="KW-0560">Oxidoreductase</keyword>
<dbReference type="InterPro" id="IPR047109">
    <property type="entry name" value="CAD-like"/>
</dbReference>
<evidence type="ECO:0000313" key="4">
    <source>
        <dbReference type="EMBL" id="KAF9616796.1"/>
    </source>
</evidence>
<dbReference type="InterPro" id="IPR036291">
    <property type="entry name" value="NAD(P)-bd_dom_sf"/>
</dbReference>
<protein>
    <submittedName>
        <fullName evidence="4">Uncharacterized protein</fullName>
    </submittedName>
</protein>
<evidence type="ECO:0000256" key="1">
    <source>
        <dbReference type="ARBA" id="ARBA00022723"/>
    </source>
</evidence>
<dbReference type="GO" id="GO:0016616">
    <property type="term" value="F:oxidoreductase activity, acting on the CH-OH group of donors, NAD or NADP as acceptor"/>
    <property type="evidence" value="ECO:0007669"/>
    <property type="project" value="InterPro"/>
</dbReference>